<dbReference type="Gene3D" id="2.40.50.100">
    <property type="match status" value="1"/>
</dbReference>
<dbReference type="Gene3D" id="6.10.140.1990">
    <property type="match status" value="1"/>
</dbReference>
<dbReference type="Gene3D" id="2.40.420.20">
    <property type="match status" value="1"/>
</dbReference>
<evidence type="ECO:0000259" key="7">
    <source>
        <dbReference type="Pfam" id="PF25954"/>
    </source>
</evidence>
<evidence type="ECO:0000256" key="1">
    <source>
        <dbReference type="ARBA" id="ARBA00004196"/>
    </source>
</evidence>
<dbReference type="InterPro" id="IPR050465">
    <property type="entry name" value="UPF0194_transport"/>
</dbReference>
<dbReference type="GO" id="GO:0019898">
    <property type="term" value="C:extrinsic component of membrane"/>
    <property type="evidence" value="ECO:0007669"/>
    <property type="project" value="InterPro"/>
</dbReference>
<feature type="domain" description="Multidrug resistance protein MdtA-like C-terminal permuted SH3" evidence="8">
    <location>
        <begin position="375"/>
        <end position="430"/>
    </location>
</feature>
<dbReference type="GO" id="GO:1990195">
    <property type="term" value="C:macrolide transmembrane transporter complex"/>
    <property type="evidence" value="ECO:0007669"/>
    <property type="project" value="InterPro"/>
</dbReference>
<feature type="domain" description="CusB-like beta-barrel" evidence="7">
    <location>
        <begin position="294"/>
        <end position="368"/>
    </location>
</feature>
<proteinExistence type="inferred from homology"/>
<keyword evidence="5" id="KW-0812">Transmembrane</keyword>
<dbReference type="GO" id="GO:0022857">
    <property type="term" value="F:transmembrane transporter activity"/>
    <property type="evidence" value="ECO:0007669"/>
    <property type="project" value="InterPro"/>
</dbReference>
<comment type="subcellular location">
    <subcellularLocation>
        <location evidence="1">Cell envelope</location>
    </subcellularLocation>
</comment>
<dbReference type="InterPro" id="IPR006143">
    <property type="entry name" value="RND_pump_MFP"/>
</dbReference>
<dbReference type="AlphaFoldDB" id="A0A951QDG6"/>
<evidence type="ECO:0000256" key="3">
    <source>
        <dbReference type="ARBA" id="ARBA00023054"/>
    </source>
</evidence>
<dbReference type="GO" id="GO:0030313">
    <property type="term" value="C:cell envelope"/>
    <property type="evidence" value="ECO:0007669"/>
    <property type="project" value="UniProtKB-SubCell"/>
</dbReference>
<evidence type="ECO:0000313" key="10">
    <source>
        <dbReference type="Proteomes" id="UP000757435"/>
    </source>
</evidence>
<accession>A0A951QDG6</accession>
<dbReference type="InterPro" id="IPR059052">
    <property type="entry name" value="HH_YbhG-like"/>
</dbReference>
<evidence type="ECO:0000259" key="8">
    <source>
        <dbReference type="Pfam" id="PF25967"/>
    </source>
</evidence>
<evidence type="ECO:0000256" key="5">
    <source>
        <dbReference type="SAM" id="Phobius"/>
    </source>
</evidence>
<comment type="similarity">
    <text evidence="2">Belongs to the membrane fusion protein (MFP) (TC 8.A.1) family.</text>
</comment>
<dbReference type="Proteomes" id="UP000757435">
    <property type="component" value="Unassembled WGS sequence"/>
</dbReference>
<sequence>MQLPLIGKLQRPNPWMVGLILTGLLGTGGIAYSVLQQKAAVPDIASLTVPVKSEPLQVQIDASGTVQPIQTVNLSPKNAGIVAKLFVEQGDRVSKGQVVARMQNDDIDAQLTQSRARIAQAEARLAQFKAGNRPEEIAQAEARVSQARAQVTEAQARLNLAQDKQRRNQSLADEGAISSDRFNEFSSEVATARASVEQSQANLAQLQRSLDLSRNGSRVEEVALAQAQLDEAIGNLQSVQVNQEDTLVRAPFSGTITQKFANVGAFVTPTTSASEATSATSTAIVALAEGLEVLAEVPEVDIQQLQIGQLVEVRADAYPDLKFQGKVRRIAPEAVVRQNVTSFQVRILLVTGQEKLLSGMNVDVTFLGKQIDSTLVIPTVAIVTQEGQTGVLVPDKSNQPEFRPVTLGVAVGNQTQVLEGVQPGDKVFTDIPPNSNWGKQE</sequence>
<evidence type="ECO:0000256" key="2">
    <source>
        <dbReference type="ARBA" id="ARBA00009477"/>
    </source>
</evidence>
<feature type="coiled-coil region" evidence="4">
    <location>
        <begin position="104"/>
        <end position="164"/>
    </location>
</feature>
<evidence type="ECO:0000259" key="6">
    <source>
        <dbReference type="Pfam" id="PF25881"/>
    </source>
</evidence>
<dbReference type="Gene3D" id="2.40.30.170">
    <property type="match status" value="1"/>
</dbReference>
<dbReference type="Pfam" id="PF25881">
    <property type="entry name" value="HH_YBHG"/>
    <property type="match status" value="1"/>
</dbReference>
<feature type="transmembrane region" description="Helical" evidence="5">
    <location>
        <begin position="15"/>
        <end position="35"/>
    </location>
</feature>
<feature type="domain" description="YbhG-like alpha-helical hairpin" evidence="6">
    <location>
        <begin position="102"/>
        <end position="243"/>
    </location>
</feature>
<comment type="caution">
    <text evidence="9">The sequence shown here is derived from an EMBL/GenBank/DDBJ whole genome shotgun (WGS) entry which is preliminary data.</text>
</comment>
<gene>
    <name evidence="9" type="ORF">KME15_19075</name>
</gene>
<dbReference type="GO" id="GO:1990961">
    <property type="term" value="P:xenobiotic detoxification by transmembrane export across the plasma membrane"/>
    <property type="evidence" value="ECO:0007669"/>
    <property type="project" value="InterPro"/>
</dbReference>
<keyword evidence="5" id="KW-1133">Transmembrane helix</keyword>
<dbReference type="PRINTS" id="PR01490">
    <property type="entry name" value="RTXTOXIND"/>
</dbReference>
<dbReference type="PANTHER" id="PTHR32347">
    <property type="entry name" value="EFFLUX SYSTEM COMPONENT YKNX-RELATED"/>
    <property type="match status" value="1"/>
</dbReference>
<organism evidence="9 10">
    <name type="scientific">Drouetiella hepatica Uher 2000/2452</name>
    <dbReference type="NCBI Taxonomy" id="904376"/>
    <lineage>
        <taxon>Bacteria</taxon>
        <taxon>Bacillati</taxon>
        <taxon>Cyanobacteriota</taxon>
        <taxon>Cyanophyceae</taxon>
        <taxon>Oculatellales</taxon>
        <taxon>Oculatellaceae</taxon>
        <taxon>Drouetiella</taxon>
    </lineage>
</organism>
<dbReference type="InterPro" id="IPR058792">
    <property type="entry name" value="Beta-barrel_RND_2"/>
</dbReference>
<keyword evidence="3 4" id="KW-0175">Coiled coil</keyword>
<keyword evidence="5" id="KW-0472">Membrane</keyword>
<dbReference type="Pfam" id="PF25967">
    <property type="entry name" value="RND-MFP_C"/>
    <property type="match status" value="1"/>
</dbReference>
<dbReference type="Pfam" id="PF25954">
    <property type="entry name" value="Beta-barrel_RND_2"/>
    <property type="match status" value="1"/>
</dbReference>
<name>A0A951QDG6_9CYAN</name>
<dbReference type="PANTHER" id="PTHR32347:SF14">
    <property type="entry name" value="EFFLUX SYSTEM COMPONENT YKNX-RELATED"/>
    <property type="match status" value="1"/>
</dbReference>
<dbReference type="NCBIfam" id="TIGR01730">
    <property type="entry name" value="RND_mfp"/>
    <property type="match status" value="1"/>
</dbReference>
<dbReference type="InterPro" id="IPR030190">
    <property type="entry name" value="MacA_alpha-hairpin_sf"/>
</dbReference>
<evidence type="ECO:0000313" key="9">
    <source>
        <dbReference type="EMBL" id="MBW4660782.1"/>
    </source>
</evidence>
<evidence type="ECO:0000256" key="4">
    <source>
        <dbReference type="SAM" id="Coils"/>
    </source>
</evidence>
<protein>
    <submittedName>
        <fullName evidence="9">Efflux RND transporter periplasmic adaptor subunit</fullName>
    </submittedName>
</protein>
<dbReference type="InterPro" id="IPR058627">
    <property type="entry name" value="MdtA-like_C"/>
</dbReference>
<reference evidence="9" key="2">
    <citation type="journal article" date="2022" name="Microbiol. Resour. Announc.">
        <title>Metagenome Sequencing to Explore Phylogenomics of Terrestrial Cyanobacteria.</title>
        <authorList>
            <person name="Ward R.D."/>
            <person name="Stajich J.E."/>
            <person name="Johansen J.R."/>
            <person name="Huntemann M."/>
            <person name="Clum A."/>
            <person name="Foster B."/>
            <person name="Foster B."/>
            <person name="Roux S."/>
            <person name="Palaniappan K."/>
            <person name="Varghese N."/>
            <person name="Mukherjee S."/>
            <person name="Reddy T.B.K."/>
            <person name="Daum C."/>
            <person name="Copeland A."/>
            <person name="Chen I.A."/>
            <person name="Ivanova N.N."/>
            <person name="Kyrpides N.C."/>
            <person name="Shapiro N."/>
            <person name="Eloe-Fadrosh E.A."/>
            <person name="Pietrasiak N."/>
        </authorList>
    </citation>
    <scope>NUCLEOTIDE SEQUENCE</scope>
    <source>
        <strain evidence="9">UHER 2000/2452</strain>
    </source>
</reference>
<reference evidence="9" key="1">
    <citation type="submission" date="2021-05" db="EMBL/GenBank/DDBJ databases">
        <authorList>
            <person name="Pietrasiak N."/>
            <person name="Ward R."/>
            <person name="Stajich J.E."/>
            <person name="Kurbessoian T."/>
        </authorList>
    </citation>
    <scope>NUCLEOTIDE SEQUENCE</scope>
    <source>
        <strain evidence="9">UHER 2000/2452</strain>
    </source>
</reference>
<dbReference type="EMBL" id="JAHHHD010000025">
    <property type="protein sequence ID" value="MBW4660782.1"/>
    <property type="molecule type" value="Genomic_DNA"/>
</dbReference>
<dbReference type="SUPFAM" id="SSF111369">
    <property type="entry name" value="HlyD-like secretion proteins"/>
    <property type="match status" value="3"/>
</dbReference>